<evidence type="ECO:0000313" key="5">
    <source>
        <dbReference type="Proteomes" id="UP000327493"/>
    </source>
</evidence>
<dbReference type="AlphaFoldDB" id="A0A5J5C7M7"/>
<evidence type="ECO:0000313" key="4">
    <source>
        <dbReference type="EMBL" id="KAA8577677.1"/>
    </source>
</evidence>
<comment type="similarity">
    <text evidence="1">Belongs to the dapper family.</text>
</comment>
<dbReference type="Proteomes" id="UP000327493">
    <property type="component" value="Unassembled WGS sequence"/>
</dbReference>
<keyword evidence="2" id="KW-0175">Coiled coil</keyword>
<keyword evidence="5" id="KW-1185">Reference proteome</keyword>
<organism evidence="4 5">
    <name type="scientific">Etheostoma spectabile</name>
    <name type="common">orangethroat darter</name>
    <dbReference type="NCBI Taxonomy" id="54343"/>
    <lineage>
        <taxon>Eukaryota</taxon>
        <taxon>Metazoa</taxon>
        <taxon>Chordata</taxon>
        <taxon>Craniata</taxon>
        <taxon>Vertebrata</taxon>
        <taxon>Euteleostomi</taxon>
        <taxon>Actinopterygii</taxon>
        <taxon>Neopterygii</taxon>
        <taxon>Teleostei</taxon>
        <taxon>Neoteleostei</taxon>
        <taxon>Acanthomorphata</taxon>
        <taxon>Eupercaria</taxon>
        <taxon>Perciformes</taxon>
        <taxon>Percoidei</taxon>
        <taxon>Percidae</taxon>
        <taxon>Etheostomatinae</taxon>
        <taxon>Etheostoma</taxon>
    </lineage>
</organism>
<dbReference type="Pfam" id="PF15268">
    <property type="entry name" value="Dapper"/>
    <property type="match status" value="1"/>
</dbReference>
<dbReference type="EMBL" id="VOFY01002179">
    <property type="protein sequence ID" value="KAA8577677.1"/>
    <property type="molecule type" value="Genomic_DNA"/>
</dbReference>
<sequence>MRQQQGYSSGERTREASGGPKGEQRRSGKVIQKCTTCHTEERRQGSGSDSSHCSPGLMYTHKAHPKPHPIPVVTKSSKSRRLQCLEYEQPVEQRKRREGAPKWPSDVEMFQVSCAQRQRSKERHVQAPGSMQLVRSMSAKSGQWIGPPPPPSILHVLQLFLTKSKCQIPSSSLHMSSNYPPQM</sequence>
<evidence type="ECO:0000256" key="3">
    <source>
        <dbReference type="SAM" id="MobiDB-lite"/>
    </source>
</evidence>
<proteinExistence type="inferred from homology"/>
<evidence type="ECO:0000256" key="1">
    <source>
        <dbReference type="ARBA" id="ARBA00010807"/>
    </source>
</evidence>
<name>A0A5J5C7M7_9PERO</name>
<protein>
    <submittedName>
        <fullName evidence="4">Uncharacterized protein</fullName>
    </submittedName>
</protein>
<gene>
    <name evidence="4" type="ORF">FQN60_010563</name>
</gene>
<accession>A0A5J5C7M7</accession>
<evidence type="ECO:0000256" key="2">
    <source>
        <dbReference type="ARBA" id="ARBA00023054"/>
    </source>
</evidence>
<feature type="region of interest" description="Disordered" evidence="3">
    <location>
        <begin position="1"/>
        <end position="79"/>
    </location>
</feature>
<feature type="compositionally biased region" description="Polar residues" evidence="3">
    <location>
        <begin position="1"/>
        <end position="10"/>
    </location>
</feature>
<dbReference type="InterPro" id="IPR024843">
    <property type="entry name" value="Dapper"/>
</dbReference>
<reference evidence="4 5" key="1">
    <citation type="submission" date="2019-08" db="EMBL/GenBank/DDBJ databases">
        <title>A chromosome-level genome assembly, high-density linkage maps, and genome scans reveal the genomic architecture of hybrid incompatibilities underlying speciation via character displacement in darters (Percidae: Etheostominae).</title>
        <authorList>
            <person name="Moran R.L."/>
            <person name="Catchen J.M."/>
            <person name="Fuller R.C."/>
        </authorList>
    </citation>
    <scope>NUCLEOTIDE SEQUENCE [LARGE SCALE GENOMIC DNA]</scope>
    <source>
        <strain evidence="4">EspeVRDwgs_2016</strain>
        <tissue evidence="4">Muscle</tissue>
    </source>
</reference>
<comment type="caution">
    <text evidence="4">The sequence shown here is derived from an EMBL/GenBank/DDBJ whole genome shotgun (WGS) entry which is preliminary data.</text>
</comment>